<dbReference type="EMBL" id="BONF01000017">
    <property type="protein sequence ID" value="GIF82043.1"/>
    <property type="molecule type" value="Genomic_DNA"/>
</dbReference>
<evidence type="ECO:0008006" key="5">
    <source>
        <dbReference type="Google" id="ProtNLM"/>
    </source>
</evidence>
<sequence length="418" mass="43540">MSAIAGQMIGAFIAWLATNVDNTLNTMWDLLSNALLRSPDVTALPQVKEFASTSLTVVNAAYILAVLATALMIMGRDTIMTQSPYGPGELIPRLIIGLIGANSALPLTSLIIRGANSVTAALAERPIADQQTLPYLRQLVSSALPQAGTGSIGTSPSPNAFLLVLIGLLIAVLLAILLAQWITRLGLLLVLAGISPVALALHGTPWTEPAAKLWWRSVLATLGTVTVQALCLHLAMRILLTPADNLPMLGIPGDPGAVLNLMVAACILIGVIKIPGLMKRLVLRGGSSGGRVIGFLVLQQATRIITGRLPGFGRRAPLAAIGARSGSSGGGGWPRIEMASEPATPGRAPWRGRPSWQSDPSGSSRPGGLAGPAGRAARRSPATAAQPARARPKPYTADELAAGVDLYTRRMKKPRGTI</sequence>
<evidence type="ECO:0000256" key="2">
    <source>
        <dbReference type="SAM" id="Phobius"/>
    </source>
</evidence>
<dbReference type="Proteomes" id="UP000601223">
    <property type="component" value="Unassembled WGS sequence"/>
</dbReference>
<feature type="compositionally biased region" description="Low complexity" evidence="1">
    <location>
        <begin position="360"/>
        <end position="389"/>
    </location>
</feature>
<keyword evidence="2" id="KW-0812">Transmembrane</keyword>
<evidence type="ECO:0000313" key="3">
    <source>
        <dbReference type="EMBL" id="GIF82043.1"/>
    </source>
</evidence>
<keyword evidence="2" id="KW-0472">Membrane</keyword>
<name>A0A8J3JJV8_9ACTN</name>
<dbReference type="AlphaFoldDB" id="A0A8J3JJV8"/>
<protein>
    <recommendedName>
        <fullName evidence="5">TrbL/VirB6 plasmid conjugal transfer protein</fullName>
    </recommendedName>
</protein>
<keyword evidence="2" id="KW-1133">Transmembrane helix</keyword>
<feature type="transmembrane region" description="Helical" evidence="2">
    <location>
        <begin position="50"/>
        <end position="73"/>
    </location>
</feature>
<organism evidence="3 4">
    <name type="scientific">Catellatospora bangladeshensis</name>
    <dbReference type="NCBI Taxonomy" id="310355"/>
    <lineage>
        <taxon>Bacteria</taxon>
        <taxon>Bacillati</taxon>
        <taxon>Actinomycetota</taxon>
        <taxon>Actinomycetes</taxon>
        <taxon>Micromonosporales</taxon>
        <taxon>Micromonosporaceae</taxon>
        <taxon>Catellatospora</taxon>
    </lineage>
</organism>
<feature type="transmembrane region" description="Helical" evidence="2">
    <location>
        <begin position="256"/>
        <end position="274"/>
    </location>
</feature>
<feature type="transmembrane region" description="Helical" evidence="2">
    <location>
        <begin position="185"/>
        <end position="201"/>
    </location>
</feature>
<feature type="transmembrane region" description="Helical" evidence="2">
    <location>
        <begin position="160"/>
        <end position="179"/>
    </location>
</feature>
<accession>A0A8J3JJV8</accession>
<dbReference type="RefSeq" id="WP_203746804.1">
    <property type="nucleotide sequence ID" value="NZ_BONF01000017.1"/>
</dbReference>
<evidence type="ECO:0000313" key="4">
    <source>
        <dbReference type="Proteomes" id="UP000601223"/>
    </source>
</evidence>
<reference evidence="3 4" key="1">
    <citation type="submission" date="2021-01" db="EMBL/GenBank/DDBJ databases">
        <title>Whole genome shotgun sequence of Catellatospora bangladeshensis NBRC 107357.</title>
        <authorList>
            <person name="Komaki H."/>
            <person name="Tamura T."/>
        </authorList>
    </citation>
    <scope>NUCLEOTIDE SEQUENCE [LARGE SCALE GENOMIC DNA]</scope>
    <source>
        <strain evidence="3 4">NBRC 107357</strain>
    </source>
</reference>
<proteinExistence type="predicted"/>
<feature type="region of interest" description="Disordered" evidence="1">
    <location>
        <begin position="323"/>
        <end position="397"/>
    </location>
</feature>
<comment type="caution">
    <text evidence="3">The sequence shown here is derived from an EMBL/GenBank/DDBJ whole genome shotgun (WGS) entry which is preliminary data.</text>
</comment>
<keyword evidence="4" id="KW-1185">Reference proteome</keyword>
<evidence type="ECO:0000256" key="1">
    <source>
        <dbReference type="SAM" id="MobiDB-lite"/>
    </source>
</evidence>
<gene>
    <name evidence="3" type="ORF">Cba03nite_33920</name>
</gene>
<feature type="transmembrane region" description="Helical" evidence="2">
    <location>
        <begin position="213"/>
        <end position="236"/>
    </location>
</feature>